<dbReference type="InterPro" id="IPR011006">
    <property type="entry name" value="CheY-like_superfamily"/>
</dbReference>
<sequence length="137" mass="15009">MKKTILTIDDQADIRRLVRMTLEYDGYTVLEASEGAEGLALARSRRPDLILLDVMMPGIDGLMVGKTLQADPVLCRIPVIMLTALDRDSDVDAGLEVGVRAYLCKPFGPVELLQMIESFIQEAQSTPDSAPSAFPSR</sequence>
<dbReference type="InterPro" id="IPR001789">
    <property type="entry name" value="Sig_transdc_resp-reg_receiver"/>
</dbReference>
<organism evidence="4 5">
    <name type="scientific">Curvibacter microcysteis</name>
    <dbReference type="NCBI Taxonomy" id="3026419"/>
    <lineage>
        <taxon>Bacteria</taxon>
        <taxon>Pseudomonadati</taxon>
        <taxon>Pseudomonadota</taxon>
        <taxon>Betaproteobacteria</taxon>
        <taxon>Burkholderiales</taxon>
        <taxon>Comamonadaceae</taxon>
        <taxon>Curvibacter</taxon>
    </lineage>
</organism>
<reference evidence="4 5" key="1">
    <citation type="submission" date="2023-02" db="EMBL/GenBank/DDBJ databases">
        <title>Bacterial whole genome sequence for Curvibacter sp. HBC28.</title>
        <authorList>
            <person name="Le V."/>
            <person name="Ko S.-R."/>
            <person name="Ahn C.-Y."/>
            <person name="Oh H.-M."/>
        </authorList>
    </citation>
    <scope>NUCLEOTIDE SEQUENCE [LARGE SCALE GENOMIC DNA]</scope>
    <source>
        <strain evidence="4 5">HBC28</strain>
    </source>
</reference>
<gene>
    <name evidence="4" type="ORF">PSQ39_15160</name>
</gene>
<protein>
    <submittedName>
        <fullName evidence="4">Response regulator</fullName>
    </submittedName>
</protein>
<comment type="caution">
    <text evidence="4">The sequence shown here is derived from an EMBL/GenBank/DDBJ whole genome shotgun (WGS) entry which is preliminary data.</text>
</comment>
<keyword evidence="1 2" id="KW-0597">Phosphoprotein</keyword>
<dbReference type="PROSITE" id="PS50110">
    <property type="entry name" value="RESPONSE_REGULATORY"/>
    <property type="match status" value="1"/>
</dbReference>
<proteinExistence type="predicted"/>
<name>A0ABT5MJ01_9BURK</name>
<evidence type="ECO:0000259" key="3">
    <source>
        <dbReference type="PROSITE" id="PS50110"/>
    </source>
</evidence>
<dbReference type="InterPro" id="IPR050595">
    <property type="entry name" value="Bact_response_regulator"/>
</dbReference>
<dbReference type="Gene3D" id="3.40.50.2300">
    <property type="match status" value="1"/>
</dbReference>
<dbReference type="SMART" id="SM00448">
    <property type="entry name" value="REC"/>
    <property type="match status" value="1"/>
</dbReference>
<feature type="domain" description="Response regulatory" evidence="3">
    <location>
        <begin position="4"/>
        <end position="120"/>
    </location>
</feature>
<dbReference type="Proteomes" id="UP001528672">
    <property type="component" value="Unassembled WGS sequence"/>
</dbReference>
<dbReference type="Pfam" id="PF00072">
    <property type="entry name" value="Response_reg"/>
    <property type="match status" value="1"/>
</dbReference>
<keyword evidence="5" id="KW-1185">Reference proteome</keyword>
<dbReference type="EMBL" id="JAQSIO010000005">
    <property type="protein sequence ID" value="MDD0815974.1"/>
    <property type="molecule type" value="Genomic_DNA"/>
</dbReference>
<accession>A0ABT5MJ01</accession>
<dbReference type="RefSeq" id="WP_273927665.1">
    <property type="nucleotide sequence ID" value="NZ_JAQSIN010000011.1"/>
</dbReference>
<feature type="modified residue" description="4-aspartylphosphate" evidence="2">
    <location>
        <position position="53"/>
    </location>
</feature>
<dbReference type="PANTHER" id="PTHR44591">
    <property type="entry name" value="STRESS RESPONSE REGULATOR PROTEIN 1"/>
    <property type="match status" value="1"/>
</dbReference>
<dbReference type="SUPFAM" id="SSF52172">
    <property type="entry name" value="CheY-like"/>
    <property type="match status" value="1"/>
</dbReference>
<dbReference type="PANTHER" id="PTHR44591:SF3">
    <property type="entry name" value="RESPONSE REGULATORY DOMAIN-CONTAINING PROTEIN"/>
    <property type="match status" value="1"/>
</dbReference>
<evidence type="ECO:0000313" key="5">
    <source>
        <dbReference type="Proteomes" id="UP001528672"/>
    </source>
</evidence>
<evidence type="ECO:0000313" key="4">
    <source>
        <dbReference type="EMBL" id="MDD0815974.1"/>
    </source>
</evidence>
<evidence type="ECO:0000256" key="2">
    <source>
        <dbReference type="PROSITE-ProRule" id="PRU00169"/>
    </source>
</evidence>
<evidence type="ECO:0000256" key="1">
    <source>
        <dbReference type="ARBA" id="ARBA00022553"/>
    </source>
</evidence>